<feature type="region of interest" description="Disordered" evidence="1">
    <location>
        <begin position="1"/>
        <end position="53"/>
    </location>
</feature>
<evidence type="ECO:0000313" key="4">
    <source>
        <dbReference type="Proteomes" id="UP000315295"/>
    </source>
</evidence>
<feature type="domain" description="LsmAD" evidence="2">
    <location>
        <begin position="255"/>
        <end position="324"/>
    </location>
</feature>
<evidence type="ECO:0000313" key="3">
    <source>
        <dbReference type="EMBL" id="TQD85992.1"/>
    </source>
</evidence>
<proteinExistence type="predicted"/>
<evidence type="ECO:0000256" key="1">
    <source>
        <dbReference type="SAM" id="MobiDB-lite"/>
    </source>
</evidence>
<dbReference type="STRING" id="106549.A0A540LI52"/>
<sequence length="739" mass="81515">MNTQQAFHPKSSANGFGRRRGEREGAPRVENKSKSGTANHSRLASRKSGNSESPLRDRLVYMTTCLIGHNVEVQVENGSVYSGIFHATNAERDFGIILKMARMIKDGSVRGQKSMTESVSKAPSKTLIIPAKELVQVIAKVLLHFLLLFADPSKIILNSIQNLKLPSFVLLSFQGGDGQDVSITRDGLLNEVQHEKHQDLMIDSFISQSHRGEMDRELEPWVPDEDDPRCPELENIFDGQWNRNWDQFETNETLFGVKSTFDADLYTTKLEKGPQTRELEREALRIAREIECEDTPDLHMAEERGIHLRGDIDEETRFSSVYRGEVVDDSGYDEDEDILLDTLNTETFGDSTGSLRKNSIDRTTGKRNDGAPSSSSFVDYTQCSESNGAPDLGRSGSYDHARQLASETPFKSFPCTAGERSENREVDGTAESVVKPKLAEDNQTSEPDDSQPSLIGKEDAFDKGGLSSSATSYASAQTSSKGHEKMGSSDPVTGKSHVQTQTVNSHGRPGSSASSNSEFPATVSSSGGPGLSPSSSMGSLSSEKSTLNPHAKEFKFNPHAKSFVPSQAPVRPPSPVSDGSFYYPTNAPAVPHMPGMPVGIGAEILVIMIEDTVVHGGPSFGHQPVMFNPQTMQAPQPFFHPNGPQYGQQMLLGHPRQVVYMPNYQPDEIIDQLLEEGIWLFWSAALQNNSMETSWNNFLKEHNPPVQNRSSIVESFVCQEKFNRSRIYRHEPKALMGTI</sequence>
<dbReference type="InterPro" id="IPR009604">
    <property type="entry name" value="LsmAD_domain"/>
</dbReference>
<feature type="compositionally biased region" description="Polar residues" evidence="1">
    <location>
        <begin position="496"/>
        <end position="523"/>
    </location>
</feature>
<feature type="compositionally biased region" description="Low complexity" evidence="1">
    <location>
        <begin position="531"/>
        <end position="542"/>
    </location>
</feature>
<dbReference type="GO" id="GO:0010494">
    <property type="term" value="C:cytoplasmic stress granule"/>
    <property type="evidence" value="ECO:0007669"/>
    <property type="project" value="TreeGrafter"/>
</dbReference>
<feature type="compositionally biased region" description="Polar residues" evidence="1">
    <location>
        <begin position="346"/>
        <end position="357"/>
    </location>
</feature>
<dbReference type="Pfam" id="PF14438">
    <property type="entry name" value="SM-ATX"/>
    <property type="match status" value="1"/>
</dbReference>
<feature type="compositionally biased region" description="Polar residues" evidence="1">
    <location>
        <begin position="441"/>
        <end position="453"/>
    </location>
</feature>
<dbReference type="InterPro" id="IPR025852">
    <property type="entry name" value="SM_dom_ATX"/>
</dbReference>
<comment type="caution">
    <text evidence="3">The sequence shown here is derived from an EMBL/GenBank/DDBJ whole genome shotgun (WGS) entry which is preliminary data.</text>
</comment>
<dbReference type="Pfam" id="PF06741">
    <property type="entry name" value="LsmAD"/>
    <property type="match status" value="1"/>
</dbReference>
<protein>
    <recommendedName>
        <fullName evidence="2">LsmAD domain-containing protein</fullName>
    </recommendedName>
</protein>
<feature type="compositionally biased region" description="Polar residues" evidence="1">
    <location>
        <begin position="1"/>
        <end position="14"/>
    </location>
</feature>
<dbReference type="GO" id="GO:0034063">
    <property type="term" value="P:stress granule assembly"/>
    <property type="evidence" value="ECO:0007669"/>
    <property type="project" value="TreeGrafter"/>
</dbReference>
<feature type="compositionally biased region" description="Basic and acidic residues" evidence="1">
    <location>
        <begin position="19"/>
        <end position="33"/>
    </location>
</feature>
<feature type="compositionally biased region" description="Polar residues" evidence="1">
    <location>
        <begin position="34"/>
        <end position="53"/>
    </location>
</feature>
<dbReference type="EMBL" id="VIEB01000581">
    <property type="protein sequence ID" value="TQD85992.1"/>
    <property type="molecule type" value="Genomic_DNA"/>
</dbReference>
<dbReference type="GO" id="GO:0003729">
    <property type="term" value="F:mRNA binding"/>
    <property type="evidence" value="ECO:0007669"/>
    <property type="project" value="TreeGrafter"/>
</dbReference>
<dbReference type="SMART" id="SM01272">
    <property type="entry name" value="LsmAD"/>
    <property type="match status" value="1"/>
</dbReference>
<dbReference type="PANTHER" id="PTHR12854">
    <property type="entry name" value="ATAXIN 2-RELATED"/>
    <property type="match status" value="1"/>
</dbReference>
<reference evidence="3 4" key="1">
    <citation type="journal article" date="2019" name="G3 (Bethesda)">
        <title>Sequencing of a Wild Apple (Malus baccata) Genome Unravels the Differences Between Cultivated and Wild Apple Species Regarding Disease Resistance and Cold Tolerance.</title>
        <authorList>
            <person name="Chen X."/>
        </authorList>
    </citation>
    <scope>NUCLEOTIDE SEQUENCE [LARGE SCALE GENOMIC DNA]</scope>
    <source>
        <strain evidence="4">cv. Shandingzi</strain>
        <tissue evidence="3">Leaves</tissue>
    </source>
</reference>
<accession>A0A540LI52</accession>
<feature type="compositionally biased region" description="Low complexity" evidence="1">
    <location>
        <begin position="467"/>
        <end position="480"/>
    </location>
</feature>
<feature type="region of interest" description="Disordered" evidence="1">
    <location>
        <begin position="409"/>
        <end position="547"/>
    </location>
</feature>
<dbReference type="InterPro" id="IPR045117">
    <property type="entry name" value="ATXN2-like"/>
</dbReference>
<feature type="compositionally biased region" description="Polar residues" evidence="1">
    <location>
        <begin position="371"/>
        <end position="387"/>
    </location>
</feature>
<dbReference type="PANTHER" id="PTHR12854:SF7">
    <property type="entry name" value="ATAXIN-2 HOMOLOG"/>
    <property type="match status" value="1"/>
</dbReference>
<dbReference type="Proteomes" id="UP000315295">
    <property type="component" value="Unassembled WGS sequence"/>
</dbReference>
<gene>
    <name evidence="3" type="ORF">C1H46_028471</name>
</gene>
<keyword evidence="4" id="KW-1185">Reference proteome</keyword>
<dbReference type="AlphaFoldDB" id="A0A540LI52"/>
<organism evidence="3 4">
    <name type="scientific">Malus baccata</name>
    <name type="common">Siberian crab apple</name>
    <name type="synonym">Pyrus baccata</name>
    <dbReference type="NCBI Taxonomy" id="106549"/>
    <lineage>
        <taxon>Eukaryota</taxon>
        <taxon>Viridiplantae</taxon>
        <taxon>Streptophyta</taxon>
        <taxon>Embryophyta</taxon>
        <taxon>Tracheophyta</taxon>
        <taxon>Spermatophyta</taxon>
        <taxon>Magnoliopsida</taxon>
        <taxon>eudicotyledons</taxon>
        <taxon>Gunneridae</taxon>
        <taxon>Pentapetalae</taxon>
        <taxon>rosids</taxon>
        <taxon>fabids</taxon>
        <taxon>Rosales</taxon>
        <taxon>Rosaceae</taxon>
        <taxon>Amygdaloideae</taxon>
        <taxon>Maleae</taxon>
        <taxon>Malus</taxon>
    </lineage>
</organism>
<feature type="region of interest" description="Disordered" evidence="1">
    <location>
        <begin position="346"/>
        <end position="397"/>
    </location>
</feature>
<feature type="compositionally biased region" description="Basic and acidic residues" evidence="1">
    <location>
        <begin position="358"/>
        <end position="369"/>
    </location>
</feature>
<evidence type="ECO:0000259" key="2">
    <source>
        <dbReference type="SMART" id="SM01272"/>
    </source>
</evidence>
<name>A0A540LI52_MALBA</name>